<name>A0A089Q4Z1_9ENTR</name>
<sequence>MAQAIKGATEGHEPANLMAHAVWDALAAQLSGANATAGAAGAFSGELAARHIGAEMFPDTKLGDLNQGQKQLISLLGTMAAGIAGGVVGNSTAAATTGAQAGKNAVENN</sequence>
<proteinExistence type="predicted"/>
<feature type="domain" description="VENN motif-containing" evidence="5">
    <location>
        <begin position="63"/>
        <end position="109"/>
    </location>
</feature>
<dbReference type="EMBL" id="CP009451">
    <property type="protein sequence ID" value="AIR07378.1"/>
    <property type="molecule type" value="Genomic_DNA"/>
</dbReference>
<protein>
    <recommendedName>
        <fullName evidence="5">VENN motif-containing domain-containing protein</fullName>
    </recommendedName>
</protein>
<dbReference type="RefSeq" id="WP_038482534.1">
    <property type="nucleotide sequence ID" value="NZ_CP009451.1"/>
</dbReference>
<evidence type="ECO:0000256" key="4">
    <source>
        <dbReference type="ARBA" id="ARBA00023026"/>
    </source>
</evidence>
<accession>A0A089Q4Z1</accession>
<evidence type="ECO:0000313" key="6">
    <source>
        <dbReference type="EMBL" id="AIR07378.1"/>
    </source>
</evidence>
<evidence type="ECO:0000259" key="5">
    <source>
        <dbReference type="Pfam" id="PF04829"/>
    </source>
</evidence>
<dbReference type="InterPro" id="IPR006914">
    <property type="entry name" value="VENN_dom"/>
</dbReference>
<evidence type="ECO:0000256" key="3">
    <source>
        <dbReference type="ARBA" id="ARBA00022913"/>
    </source>
</evidence>
<dbReference type="GO" id="GO:0090729">
    <property type="term" value="F:toxin activity"/>
    <property type="evidence" value="ECO:0007669"/>
    <property type="project" value="UniProtKB-KW"/>
</dbReference>
<dbReference type="Pfam" id="PF04829">
    <property type="entry name" value="PT-VENN"/>
    <property type="match status" value="1"/>
</dbReference>
<keyword evidence="4" id="KW-0843">Virulence</keyword>
<evidence type="ECO:0000313" key="7">
    <source>
        <dbReference type="Proteomes" id="UP000029481"/>
    </source>
</evidence>
<evidence type="ECO:0000256" key="1">
    <source>
        <dbReference type="ARBA" id="ARBA00004219"/>
    </source>
</evidence>
<dbReference type="KEGG" id="cnt:JT31_23035"/>
<keyword evidence="7" id="KW-1185">Reference proteome</keyword>
<dbReference type="AlphaFoldDB" id="A0A089Q4Z1"/>
<keyword evidence="3" id="KW-1266">Target cell cytoplasm</keyword>
<keyword evidence="2" id="KW-0800">Toxin</keyword>
<evidence type="ECO:0000256" key="2">
    <source>
        <dbReference type="ARBA" id="ARBA00022656"/>
    </source>
</evidence>
<dbReference type="Proteomes" id="UP000029481">
    <property type="component" value="Chromosome"/>
</dbReference>
<gene>
    <name evidence="6" type="ORF">JT31_23035</name>
</gene>
<reference evidence="6 7" key="1">
    <citation type="submission" date="2014-09" db="EMBL/GenBank/DDBJ databases">
        <title>Cedecea neteri SSMD04 Genome Sequencing.</title>
        <authorList>
            <person name="Tan J.-Y."/>
        </authorList>
    </citation>
    <scope>NUCLEOTIDE SEQUENCE [LARGE SCALE GENOMIC DNA]</scope>
    <source>
        <strain evidence="6 7">SSMD04</strain>
    </source>
</reference>
<organism evidence="6 7">
    <name type="scientific">Cedecea neteri</name>
    <dbReference type="NCBI Taxonomy" id="158822"/>
    <lineage>
        <taxon>Bacteria</taxon>
        <taxon>Pseudomonadati</taxon>
        <taxon>Pseudomonadota</taxon>
        <taxon>Gammaproteobacteria</taxon>
        <taxon>Enterobacterales</taxon>
        <taxon>Enterobacteriaceae</taxon>
        <taxon>Cedecea</taxon>
    </lineage>
</organism>
<comment type="subcellular location">
    <subcellularLocation>
        <location evidence="1">Target cell</location>
        <location evidence="1">Target cell cytoplasm</location>
    </subcellularLocation>
</comment>